<dbReference type="CDD" id="cd10918">
    <property type="entry name" value="CE4_NodB_like_5s_6s"/>
    <property type="match status" value="1"/>
</dbReference>
<dbReference type="AlphaFoldDB" id="A0A1H9GQL5"/>
<keyword evidence="2" id="KW-0732">Signal</keyword>
<dbReference type="RefSeq" id="WP_090209572.1">
    <property type="nucleotide sequence ID" value="NZ_FOFO01000045.1"/>
</dbReference>
<evidence type="ECO:0000256" key="1">
    <source>
        <dbReference type="ARBA" id="ARBA00004613"/>
    </source>
</evidence>
<evidence type="ECO:0000259" key="3">
    <source>
        <dbReference type="PROSITE" id="PS51677"/>
    </source>
</evidence>
<dbReference type="STRING" id="867345.SAMN05421693_1453"/>
<dbReference type="InterPro" id="IPR051398">
    <property type="entry name" value="Polysacch_Deacetylase"/>
</dbReference>
<dbReference type="GO" id="GO:0016810">
    <property type="term" value="F:hydrolase activity, acting on carbon-nitrogen (but not peptide) bonds"/>
    <property type="evidence" value="ECO:0007669"/>
    <property type="project" value="InterPro"/>
</dbReference>
<dbReference type="GO" id="GO:0005975">
    <property type="term" value="P:carbohydrate metabolic process"/>
    <property type="evidence" value="ECO:0007669"/>
    <property type="project" value="InterPro"/>
</dbReference>
<name>A0A1H9GQL5_9GAMM</name>
<comment type="subcellular location">
    <subcellularLocation>
        <location evidence="1">Secreted</location>
    </subcellularLocation>
</comment>
<dbReference type="PROSITE" id="PS51677">
    <property type="entry name" value="NODB"/>
    <property type="match status" value="1"/>
</dbReference>
<sequence length="310" mass="36481">MTNQQTVPHGIMFHHFHDERHVNGQGTISAKQLEQIIEYYGDRLLPAKEWFSKAKANCLAEKDVCLTFDDALLCQYDIALPVLEKYSLTAFWFVYSSVLAGGIEKLEVYRKFRTVCFSSIDQFYNDFFSTLEETEYQDMVAKSLENYSHENWSNFPFYTKHDTKFRFIRDTTLGVERYNKVMDVMIKKHNIDITDFSSDLWMSVDNINTLADKNHIIGLHSHTHPTQLSMLSVQEQENEYRKNFDFLREALGQSPKTVSHPCNSYSTDTFSILRNLKIEIGFRANMENHLFSEYEFPREDHANIIRRIEQ</sequence>
<reference evidence="4 5" key="1">
    <citation type="submission" date="2016-10" db="EMBL/GenBank/DDBJ databases">
        <authorList>
            <person name="de Groot N.N."/>
        </authorList>
    </citation>
    <scope>NUCLEOTIDE SEQUENCE [LARGE SCALE GENOMIC DNA]</scope>
    <source>
        <strain evidence="4 5">B7-7</strain>
    </source>
</reference>
<dbReference type="OrthoDB" id="9814639at2"/>
<dbReference type="GO" id="GO:0005576">
    <property type="term" value="C:extracellular region"/>
    <property type="evidence" value="ECO:0007669"/>
    <property type="project" value="UniProtKB-SubCell"/>
</dbReference>
<evidence type="ECO:0000313" key="4">
    <source>
        <dbReference type="EMBL" id="SEQ52340.1"/>
    </source>
</evidence>
<dbReference type="PANTHER" id="PTHR34216:SF3">
    <property type="entry name" value="POLY-BETA-1,6-N-ACETYL-D-GLUCOSAMINE N-DEACETYLASE"/>
    <property type="match status" value="1"/>
</dbReference>
<dbReference type="Proteomes" id="UP000199496">
    <property type="component" value="Unassembled WGS sequence"/>
</dbReference>
<evidence type="ECO:0000313" key="5">
    <source>
        <dbReference type="Proteomes" id="UP000199496"/>
    </source>
</evidence>
<feature type="domain" description="NodB homology" evidence="3">
    <location>
        <begin position="62"/>
        <end position="310"/>
    </location>
</feature>
<organism evidence="4 5">
    <name type="scientific">Ectothiorhodospira magna</name>
    <dbReference type="NCBI Taxonomy" id="867345"/>
    <lineage>
        <taxon>Bacteria</taxon>
        <taxon>Pseudomonadati</taxon>
        <taxon>Pseudomonadota</taxon>
        <taxon>Gammaproteobacteria</taxon>
        <taxon>Chromatiales</taxon>
        <taxon>Ectothiorhodospiraceae</taxon>
        <taxon>Ectothiorhodospira</taxon>
    </lineage>
</organism>
<keyword evidence="5" id="KW-1185">Reference proteome</keyword>
<protein>
    <submittedName>
        <fullName evidence="4">Polysaccharide deacetylase</fullName>
    </submittedName>
</protein>
<dbReference type="SUPFAM" id="SSF88713">
    <property type="entry name" value="Glycoside hydrolase/deacetylase"/>
    <property type="match status" value="1"/>
</dbReference>
<dbReference type="EMBL" id="FOFO01000045">
    <property type="protein sequence ID" value="SEQ52340.1"/>
    <property type="molecule type" value="Genomic_DNA"/>
</dbReference>
<dbReference type="PANTHER" id="PTHR34216">
    <property type="match status" value="1"/>
</dbReference>
<accession>A0A1H9GQL5</accession>
<dbReference type="InterPro" id="IPR011330">
    <property type="entry name" value="Glyco_hydro/deAcase_b/a-brl"/>
</dbReference>
<dbReference type="InterPro" id="IPR002509">
    <property type="entry name" value="NODB_dom"/>
</dbReference>
<dbReference type="Pfam" id="PF01522">
    <property type="entry name" value="Polysacc_deac_1"/>
    <property type="match status" value="1"/>
</dbReference>
<proteinExistence type="predicted"/>
<dbReference type="Gene3D" id="3.20.20.370">
    <property type="entry name" value="Glycoside hydrolase/deacetylase"/>
    <property type="match status" value="1"/>
</dbReference>
<evidence type="ECO:0000256" key="2">
    <source>
        <dbReference type="ARBA" id="ARBA00022729"/>
    </source>
</evidence>
<gene>
    <name evidence="4" type="ORF">SAMN05421693_1453</name>
</gene>